<dbReference type="InterPro" id="IPR006626">
    <property type="entry name" value="PbH1"/>
</dbReference>
<dbReference type="PANTHER" id="PTHR22990">
    <property type="entry name" value="F-BOX ONLY PROTEIN"/>
    <property type="match status" value="1"/>
</dbReference>
<name>A0A0A1TXN0_ENTIV</name>
<dbReference type="FunFam" id="2.160.20.10:FF:000050">
    <property type="entry name" value="F-box domain containing protein"/>
    <property type="match status" value="1"/>
</dbReference>
<dbReference type="PANTHER" id="PTHR22990:SF15">
    <property type="entry name" value="F-BOX ONLY PROTEIN 10"/>
    <property type="match status" value="1"/>
</dbReference>
<accession>A0A0A1TXN0</accession>
<gene>
    <name evidence="3" type="ORF">EIN_327720</name>
</gene>
<dbReference type="EMBL" id="KB207015">
    <property type="protein sequence ID" value="ELP86115.1"/>
    <property type="molecule type" value="Genomic_DNA"/>
</dbReference>
<dbReference type="VEuPathDB" id="AmoebaDB:EIN_327720"/>
<proteinExistence type="predicted"/>
<evidence type="ECO:0000313" key="4">
    <source>
        <dbReference type="Proteomes" id="UP000014680"/>
    </source>
</evidence>
<evidence type="ECO:0000256" key="1">
    <source>
        <dbReference type="ARBA" id="ARBA00022737"/>
    </source>
</evidence>
<dbReference type="GO" id="GO:0006511">
    <property type="term" value="P:ubiquitin-dependent protein catabolic process"/>
    <property type="evidence" value="ECO:0007669"/>
    <property type="project" value="TreeGrafter"/>
</dbReference>
<feature type="domain" description="Right handed beta helix" evidence="2">
    <location>
        <begin position="121"/>
        <end position="269"/>
    </location>
</feature>
<dbReference type="OrthoDB" id="427974at2759"/>
<dbReference type="Proteomes" id="UP000014680">
    <property type="component" value="Unassembled WGS sequence"/>
</dbReference>
<dbReference type="Pfam" id="PF13229">
    <property type="entry name" value="Beta_helix"/>
    <property type="match status" value="2"/>
</dbReference>
<organism evidence="3 4">
    <name type="scientific">Entamoeba invadens IP1</name>
    <dbReference type="NCBI Taxonomy" id="370355"/>
    <lineage>
        <taxon>Eukaryota</taxon>
        <taxon>Amoebozoa</taxon>
        <taxon>Evosea</taxon>
        <taxon>Archamoebae</taxon>
        <taxon>Mastigamoebida</taxon>
        <taxon>Entamoebidae</taxon>
        <taxon>Entamoeba</taxon>
    </lineage>
</organism>
<evidence type="ECO:0000313" key="3">
    <source>
        <dbReference type="EMBL" id="ELP86115.1"/>
    </source>
</evidence>
<reference evidence="3 4" key="1">
    <citation type="submission" date="2012-10" db="EMBL/GenBank/DDBJ databases">
        <authorList>
            <person name="Zafar N."/>
            <person name="Inman J."/>
            <person name="Hall N."/>
            <person name="Lorenzi H."/>
            <person name="Caler E."/>
        </authorList>
    </citation>
    <scope>NUCLEOTIDE SEQUENCE [LARGE SCALE GENOMIC DNA]</scope>
    <source>
        <strain evidence="3 4">IP1</strain>
    </source>
</reference>
<dbReference type="KEGG" id="eiv:EIN_327720"/>
<dbReference type="OMA" id="ITGCELT"/>
<keyword evidence="1" id="KW-0677">Repeat</keyword>
<dbReference type="SUPFAM" id="SSF51126">
    <property type="entry name" value="Pectin lyase-like"/>
    <property type="match status" value="2"/>
</dbReference>
<dbReference type="InterPro" id="IPR039448">
    <property type="entry name" value="Beta_helix"/>
</dbReference>
<dbReference type="InterPro" id="IPR012334">
    <property type="entry name" value="Pectin_lyas_fold"/>
</dbReference>
<sequence>MGNKASKRIKVITVNAAEAKHKTLAEVVRLAPPLSIILVKQGTYDESEKILIDKPIQIIGVTEGKQKPIISSARECIEIDCPDKVMIKGLDLRNNESKVVLDIKRGEACVDSCDISNAEDGVSVTHSAKLMITNSRIWGCSKAGLHCGGKDTRCISRNVQIFECMTGVAIFNDANPLISVCNITQCGIGLFVSEKGRGCITDTLISGNKKPGVLTHSGGNPVLNNTKILDGSSNGVFVRSKGRGVFVGCEISKNNLPGIASCEGGEPLVVGGQICEGRNAGVFVYDNGKGIFSGCQIKDNMMPGIEVRASGNPIVVGCEVSRGQSNGIYVHNKGTGLFAQTKVNENTLPGVAVRTSGDPILCDCELVAGKDNALFVSDKGKGVVLNTLVEGCSAQPMVIQDGQPLMVGCSVVDGKKNNVQAWINNIPEGLGLLEEDVPDFSQV</sequence>
<dbReference type="InterPro" id="IPR011050">
    <property type="entry name" value="Pectin_lyase_fold/virulence"/>
</dbReference>
<dbReference type="GeneID" id="14885038"/>
<dbReference type="AlphaFoldDB" id="A0A0A1TXN0"/>
<dbReference type="Gene3D" id="2.160.20.10">
    <property type="entry name" value="Single-stranded right-handed beta-helix, Pectin lyase-like"/>
    <property type="match status" value="2"/>
</dbReference>
<feature type="domain" description="Right handed beta helix" evidence="2">
    <location>
        <begin position="274"/>
        <end position="413"/>
    </location>
</feature>
<keyword evidence="4" id="KW-1185">Reference proteome</keyword>
<protein>
    <submittedName>
        <fullName evidence="3">F-box only protein, putative</fullName>
    </submittedName>
</protein>
<evidence type="ECO:0000259" key="2">
    <source>
        <dbReference type="Pfam" id="PF13229"/>
    </source>
</evidence>
<dbReference type="InterPro" id="IPR051550">
    <property type="entry name" value="SCF-Subunits/Alg-Epimerases"/>
</dbReference>
<dbReference type="RefSeq" id="XP_004185461.1">
    <property type="nucleotide sequence ID" value="XM_004185413.1"/>
</dbReference>
<dbReference type="SMART" id="SM00710">
    <property type="entry name" value="PbH1"/>
    <property type="match status" value="8"/>
</dbReference>